<dbReference type="GO" id="GO:0070069">
    <property type="term" value="C:cytochrome complex"/>
    <property type="evidence" value="ECO:0007669"/>
    <property type="project" value="UniProtKB-UniRule"/>
</dbReference>
<protein>
    <submittedName>
        <fullName evidence="13">Cytochrome D ubiquinol oxidase subunit I</fullName>
    </submittedName>
</protein>
<evidence type="ECO:0000313" key="13">
    <source>
        <dbReference type="EMBL" id="AUX41363.1"/>
    </source>
</evidence>
<dbReference type="InterPro" id="IPR002585">
    <property type="entry name" value="Cyt-d_ubiquinol_oxidase_su_1"/>
</dbReference>
<comment type="subcellular location">
    <subcellularLocation>
        <location evidence="1">Cell membrane</location>
        <topology evidence="1">Multi-pass membrane protein</topology>
    </subcellularLocation>
</comment>
<dbReference type="GO" id="GO:0005886">
    <property type="term" value="C:plasma membrane"/>
    <property type="evidence" value="ECO:0007669"/>
    <property type="project" value="UniProtKB-SubCell"/>
</dbReference>
<evidence type="ECO:0000256" key="4">
    <source>
        <dbReference type="ARBA" id="ARBA00022475"/>
    </source>
</evidence>
<evidence type="ECO:0000256" key="12">
    <source>
        <dbReference type="PIRNR" id="PIRNR006446"/>
    </source>
</evidence>
<keyword evidence="8 12" id="KW-0249">Electron transport</keyword>
<comment type="similarity">
    <text evidence="2 12">Belongs to the cytochrome ubiquinol oxidase subunit 1 family.</text>
</comment>
<evidence type="ECO:0000256" key="7">
    <source>
        <dbReference type="ARBA" id="ARBA00022723"/>
    </source>
</evidence>
<keyword evidence="6 12" id="KW-0812">Transmembrane</keyword>
<evidence type="ECO:0000256" key="9">
    <source>
        <dbReference type="ARBA" id="ARBA00022989"/>
    </source>
</evidence>
<evidence type="ECO:0000256" key="2">
    <source>
        <dbReference type="ARBA" id="ARBA00009819"/>
    </source>
</evidence>
<dbReference type="GO" id="GO:0009055">
    <property type="term" value="F:electron transfer activity"/>
    <property type="evidence" value="ECO:0007669"/>
    <property type="project" value="UniProtKB-UniRule"/>
</dbReference>
<accession>A0A2L0EPX3</accession>
<dbReference type="AlphaFoldDB" id="A0A2L0EPX3"/>
<feature type="transmembrane region" description="Helical" evidence="12">
    <location>
        <begin position="59"/>
        <end position="80"/>
    </location>
</feature>
<evidence type="ECO:0000313" key="14">
    <source>
        <dbReference type="Proteomes" id="UP000238348"/>
    </source>
</evidence>
<feature type="transmembrane region" description="Helical" evidence="12">
    <location>
        <begin position="216"/>
        <end position="238"/>
    </location>
</feature>
<dbReference type="Pfam" id="PF01654">
    <property type="entry name" value="Cyt_bd_oxida_I"/>
    <property type="match status" value="1"/>
</dbReference>
<evidence type="ECO:0000256" key="8">
    <source>
        <dbReference type="ARBA" id="ARBA00022982"/>
    </source>
</evidence>
<keyword evidence="7 12" id="KW-0479">Metal-binding</keyword>
<keyword evidence="9 12" id="KW-1133">Transmembrane helix</keyword>
<evidence type="ECO:0000256" key="10">
    <source>
        <dbReference type="ARBA" id="ARBA00023004"/>
    </source>
</evidence>
<dbReference type="GO" id="GO:0016682">
    <property type="term" value="F:oxidoreductase activity, acting on diphenols and related substances as donors, oxygen as acceptor"/>
    <property type="evidence" value="ECO:0007669"/>
    <property type="project" value="TreeGrafter"/>
</dbReference>
<dbReference type="PIRSF" id="PIRSF006446">
    <property type="entry name" value="Cyt_quinol_oxidase_1"/>
    <property type="match status" value="1"/>
</dbReference>
<feature type="transmembrane region" description="Helical" evidence="12">
    <location>
        <begin position="92"/>
        <end position="113"/>
    </location>
</feature>
<feature type="transmembrane region" description="Helical" evidence="12">
    <location>
        <begin position="353"/>
        <end position="374"/>
    </location>
</feature>
<dbReference type="GO" id="GO:0046872">
    <property type="term" value="F:metal ion binding"/>
    <property type="evidence" value="ECO:0007669"/>
    <property type="project" value="UniProtKB-UniRule"/>
</dbReference>
<dbReference type="OrthoDB" id="9807042at2"/>
<keyword evidence="11 12" id="KW-0472">Membrane</keyword>
<gene>
    <name evidence="13" type="primary">cydA</name>
    <name evidence="13" type="ORF">SOCE26_027740</name>
</gene>
<feature type="transmembrane region" description="Helical" evidence="12">
    <location>
        <begin position="181"/>
        <end position="204"/>
    </location>
</feature>
<keyword evidence="4 12" id="KW-1003">Cell membrane</keyword>
<dbReference type="RefSeq" id="WP_104979533.1">
    <property type="nucleotide sequence ID" value="NZ_CP012673.1"/>
</dbReference>
<dbReference type="PANTHER" id="PTHR30365:SF14">
    <property type="entry name" value="CYTOCHROME BD MENAQUINOL OXIDASE SUBUNIT I-RELATED"/>
    <property type="match status" value="1"/>
</dbReference>
<name>A0A2L0EPX3_SORCE</name>
<feature type="transmembrane region" description="Helical" evidence="12">
    <location>
        <begin position="318"/>
        <end position="341"/>
    </location>
</feature>
<evidence type="ECO:0000256" key="3">
    <source>
        <dbReference type="ARBA" id="ARBA00022448"/>
    </source>
</evidence>
<organism evidence="13 14">
    <name type="scientific">Sorangium cellulosum</name>
    <name type="common">Polyangium cellulosum</name>
    <dbReference type="NCBI Taxonomy" id="56"/>
    <lineage>
        <taxon>Bacteria</taxon>
        <taxon>Pseudomonadati</taxon>
        <taxon>Myxococcota</taxon>
        <taxon>Polyangia</taxon>
        <taxon>Polyangiales</taxon>
        <taxon>Polyangiaceae</taxon>
        <taxon>Sorangium</taxon>
    </lineage>
</organism>
<sequence>MNSLLYARAQMGLSLAFHMIFAAAGVALPVIMVIADALWQRTGDRDYLEFSKRMAKGTAILFAVGAVSGTVLSFELGLLWPSFMGTFGEVVGLPFALEGFAFFTEAIFLGIYLYGRDKLPPRLHLLSGALVALSGGLSAFFVILVNACMNDPVGFTMVGGRPTDIDPVAAMFSPPWKHETLHGILACYQATAFVMTGIHALVLLRHPKSTLFRKAFAVTLAVAGVTAVAQPFVGHFAAVEVGAGQPAKLAAMEAHFETSARAPLLVGGLPDVERGEVDYAIEIPGGLSMLLHFDPDAVVPGLDQVPRDEWPPVAATHLSFQVMVGAGTAMALLAVVAAVLAWRRRGIPDQRPFLWATILASPLGIVAMEAGWLVTEFGRQPWIVRGAMRTRDAVTPFPHLAAPFWMFMAVYVFLGVVVTYLLVRQLRAAPLGVTGARGEPGVLGGGASDAP</sequence>
<dbReference type="PANTHER" id="PTHR30365">
    <property type="entry name" value="CYTOCHROME D UBIQUINOL OXIDASE"/>
    <property type="match status" value="1"/>
</dbReference>
<keyword evidence="10 12" id="KW-0408">Iron</keyword>
<evidence type="ECO:0000256" key="6">
    <source>
        <dbReference type="ARBA" id="ARBA00022692"/>
    </source>
</evidence>
<proteinExistence type="inferred from homology"/>
<feature type="transmembrane region" description="Helical" evidence="12">
    <location>
        <begin position="125"/>
        <end position="147"/>
    </location>
</feature>
<evidence type="ECO:0000256" key="5">
    <source>
        <dbReference type="ARBA" id="ARBA00022617"/>
    </source>
</evidence>
<dbReference type="Proteomes" id="UP000238348">
    <property type="component" value="Chromosome"/>
</dbReference>
<dbReference type="GO" id="GO:0020037">
    <property type="term" value="F:heme binding"/>
    <property type="evidence" value="ECO:0007669"/>
    <property type="project" value="TreeGrafter"/>
</dbReference>
<feature type="transmembrane region" description="Helical" evidence="12">
    <location>
        <begin position="15"/>
        <end position="39"/>
    </location>
</feature>
<keyword evidence="3 12" id="KW-0813">Transport</keyword>
<dbReference type="GO" id="GO:0019646">
    <property type="term" value="P:aerobic electron transport chain"/>
    <property type="evidence" value="ECO:0007669"/>
    <property type="project" value="InterPro"/>
</dbReference>
<dbReference type="EMBL" id="CP012673">
    <property type="protein sequence ID" value="AUX41363.1"/>
    <property type="molecule type" value="Genomic_DNA"/>
</dbReference>
<feature type="transmembrane region" description="Helical" evidence="12">
    <location>
        <begin position="404"/>
        <end position="423"/>
    </location>
</feature>
<keyword evidence="5 12" id="KW-0349">Heme</keyword>
<evidence type="ECO:0000256" key="11">
    <source>
        <dbReference type="ARBA" id="ARBA00023136"/>
    </source>
</evidence>
<reference evidence="13 14" key="1">
    <citation type="submission" date="2015-09" db="EMBL/GenBank/DDBJ databases">
        <title>Sorangium comparison.</title>
        <authorList>
            <person name="Zaburannyi N."/>
            <person name="Bunk B."/>
            <person name="Overmann J."/>
            <person name="Mueller R."/>
        </authorList>
    </citation>
    <scope>NUCLEOTIDE SEQUENCE [LARGE SCALE GENOMIC DNA]</scope>
    <source>
        <strain evidence="13 14">So ce26</strain>
    </source>
</reference>
<evidence type="ECO:0000256" key="1">
    <source>
        <dbReference type="ARBA" id="ARBA00004651"/>
    </source>
</evidence>